<evidence type="ECO:0000256" key="1">
    <source>
        <dbReference type="ARBA" id="ARBA00022801"/>
    </source>
</evidence>
<dbReference type="GO" id="GO:0016787">
    <property type="term" value="F:hydrolase activity"/>
    <property type="evidence" value="ECO:0007669"/>
    <property type="project" value="UniProtKB-KW"/>
</dbReference>
<reference evidence="3 4" key="1">
    <citation type="submission" date="2016-09" db="EMBL/GenBank/DDBJ databases">
        <authorList>
            <person name="Capua I."/>
            <person name="De Benedictis P."/>
            <person name="Joannis T."/>
            <person name="Lombin L.H."/>
            <person name="Cattoli G."/>
        </authorList>
    </citation>
    <scope>NUCLEOTIDE SEQUENCE [LARGE SCALE GENOMIC DNA]</scope>
    <source>
        <strain evidence="3 4">GluBS11</strain>
    </source>
</reference>
<dbReference type="PANTHER" id="PTHR48081:SF13">
    <property type="entry name" value="ALPHA_BETA HYDROLASE"/>
    <property type="match status" value="1"/>
</dbReference>
<dbReference type="InterPro" id="IPR050300">
    <property type="entry name" value="GDXG_lipolytic_enzyme"/>
</dbReference>
<dbReference type="AlphaFoldDB" id="A0A1D3TUE9"/>
<proteinExistence type="predicted"/>
<dbReference type="Proteomes" id="UP000199315">
    <property type="component" value="Unassembled WGS sequence"/>
</dbReference>
<evidence type="ECO:0000313" key="4">
    <source>
        <dbReference type="Proteomes" id="UP000199315"/>
    </source>
</evidence>
<dbReference type="OrthoDB" id="24847at2"/>
<dbReference type="InterPro" id="IPR049492">
    <property type="entry name" value="BD-FAE-like_dom"/>
</dbReference>
<dbReference type="PANTHER" id="PTHR48081">
    <property type="entry name" value="AB HYDROLASE SUPERFAMILY PROTEIN C4A8.06C"/>
    <property type="match status" value="1"/>
</dbReference>
<evidence type="ECO:0000313" key="3">
    <source>
        <dbReference type="EMBL" id="SCP97657.1"/>
    </source>
</evidence>
<dbReference type="Pfam" id="PF20434">
    <property type="entry name" value="BD-FAE"/>
    <property type="match status" value="1"/>
</dbReference>
<dbReference type="Gene3D" id="3.40.50.1820">
    <property type="entry name" value="alpha/beta hydrolase"/>
    <property type="match status" value="1"/>
</dbReference>
<dbReference type="InterPro" id="IPR029058">
    <property type="entry name" value="AB_hydrolase_fold"/>
</dbReference>
<evidence type="ECO:0000259" key="2">
    <source>
        <dbReference type="Pfam" id="PF20434"/>
    </source>
</evidence>
<dbReference type="STRING" id="1619234.SAMN05421730_101275"/>
<gene>
    <name evidence="3" type="ORF">SAMN05421730_101275</name>
</gene>
<keyword evidence="1" id="KW-0378">Hydrolase</keyword>
<protein>
    <submittedName>
        <fullName evidence="3">Acetyl esterase/lipase</fullName>
    </submittedName>
</protein>
<dbReference type="RefSeq" id="WP_091233995.1">
    <property type="nucleotide sequence ID" value="NZ_FMKA01000012.1"/>
</dbReference>
<feature type="domain" description="BD-FAE-like" evidence="2">
    <location>
        <begin position="62"/>
        <end position="266"/>
    </location>
</feature>
<accession>A0A1D3TUE9</accession>
<dbReference type="EMBL" id="FMKA01000012">
    <property type="protein sequence ID" value="SCP97657.1"/>
    <property type="molecule type" value="Genomic_DNA"/>
</dbReference>
<dbReference type="SUPFAM" id="SSF53474">
    <property type="entry name" value="alpha/beta-Hydrolases"/>
    <property type="match status" value="1"/>
</dbReference>
<sequence>MKRIIEPDRARKSVTLLDNIPYSIVKDKNGADKELHLSLMMQHGNVESRLANGLKPDGSEGGEKKPVIIWVPGGGYRGSDKNLMVPEMLFLANAGFAVASIYCRGSHEAVFPAQIIDVKTAVRFIRANAKKYNLDAEKIGVMGRSSGGHLAALAGMNCSSYDTAEWGEYSSRVQAVCDWFGPVDVPKLLEAEKIRVATIPDYRWKSVEDTHPGAFIGGDVSTMTERSKEASPPYLINDQVCPMLIMHGDKDRHVPMAVSGEFYEKLVDAGFEHQTEYYIVKNGNHGSDEFFQPVVQDIVTDFFFRYLK</sequence>
<organism evidence="3 4">
    <name type="scientific">Anaerobium acetethylicum</name>
    <dbReference type="NCBI Taxonomy" id="1619234"/>
    <lineage>
        <taxon>Bacteria</taxon>
        <taxon>Bacillati</taxon>
        <taxon>Bacillota</taxon>
        <taxon>Clostridia</taxon>
        <taxon>Lachnospirales</taxon>
        <taxon>Lachnospiraceae</taxon>
        <taxon>Anaerobium</taxon>
    </lineage>
</organism>
<keyword evidence="4" id="KW-1185">Reference proteome</keyword>
<name>A0A1D3TUE9_9FIRM</name>